<dbReference type="EMBL" id="PGOL01002869">
    <property type="protein sequence ID" value="PKI44549.1"/>
    <property type="molecule type" value="Genomic_DNA"/>
</dbReference>
<feature type="region of interest" description="Disordered" evidence="1">
    <location>
        <begin position="1"/>
        <end position="83"/>
    </location>
</feature>
<dbReference type="AlphaFoldDB" id="A0A2I0IKM6"/>
<name>A0A2I0IKM6_PUNGR</name>
<keyword evidence="3" id="KW-1185">Reference proteome</keyword>
<accession>A0A2I0IKM6</accession>
<reference evidence="2 3" key="1">
    <citation type="submission" date="2017-11" db="EMBL/GenBank/DDBJ databases">
        <title>De-novo sequencing of pomegranate (Punica granatum L.) genome.</title>
        <authorList>
            <person name="Akparov Z."/>
            <person name="Amiraslanov A."/>
            <person name="Hajiyeva S."/>
            <person name="Abbasov M."/>
            <person name="Kaur K."/>
            <person name="Hamwieh A."/>
            <person name="Solovyev V."/>
            <person name="Salamov A."/>
            <person name="Braich B."/>
            <person name="Kosarev P."/>
            <person name="Mahmoud A."/>
            <person name="Hajiyev E."/>
            <person name="Babayeva S."/>
            <person name="Izzatullayeva V."/>
            <person name="Mammadov A."/>
            <person name="Mammadov A."/>
            <person name="Sharifova S."/>
            <person name="Ojaghi J."/>
            <person name="Eynullazada K."/>
            <person name="Bayramov B."/>
            <person name="Abdulazimova A."/>
            <person name="Shahmuradov I."/>
        </authorList>
    </citation>
    <scope>NUCLEOTIDE SEQUENCE [LARGE SCALE GENOMIC DNA]</scope>
    <source>
        <strain evidence="3">cv. AG2017</strain>
        <tissue evidence="2">Leaf</tissue>
    </source>
</reference>
<evidence type="ECO:0000313" key="2">
    <source>
        <dbReference type="EMBL" id="PKI44549.1"/>
    </source>
</evidence>
<proteinExistence type="predicted"/>
<evidence type="ECO:0000256" key="1">
    <source>
        <dbReference type="SAM" id="MobiDB-lite"/>
    </source>
</evidence>
<dbReference type="Proteomes" id="UP000233551">
    <property type="component" value="Unassembled WGS sequence"/>
</dbReference>
<protein>
    <submittedName>
        <fullName evidence="2">Uncharacterized protein</fullName>
    </submittedName>
</protein>
<feature type="compositionally biased region" description="Polar residues" evidence="1">
    <location>
        <begin position="38"/>
        <end position="52"/>
    </location>
</feature>
<comment type="caution">
    <text evidence="2">The sequence shown here is derived from an EMBL/GenBank/DDBJ whole genome shotgun (WGS) entry which is preliminary data.</text>
</comment>
<organism evidence="2 3">
    <name type="scientific">Punica granatum</name>
    <name type="common">Pomegranate</name>
    <dbReference type="NCBI Taxonomy" id="22663"/>
    <lineage>
        <taxon>Eukaryota</taxon>
        <taxon>Viridiplantae</taxon>
        <taxon>Streptophyta</taxon>
        <taxon>Embryophyta</taxon>
        <taxon>Tracheophyta</taxon>
        <taxon>Spermatophyta</taxon>
        <taxon>Magnoliopsida</taxon>
        <taxon>eudicotyledons</taxon>
        <taxon>Gunneridae</taxon>
        <taxon>Pentapetalae</taxon>
        <taxon>rosids</taxon>
        <taxon>malvids</taxon>
        <taxon>Myrtales</taxon>
        <taxon>Lythraceae</taxon>
        <taxon>Punica</taxon>
    </lineage>
</organism>
<gene>
    <name evidence="2" type="ORF">CRG98_035049</name>
</gene>
<evidence type="ECO:0000313" key="3">
    <source>
        <dbReference type="Proteomes" id="UP000233551"/>
    </source>
</evidence>
<sequence length="159" mass="17481">MALLGAGTDPGFSQGASKAPDHTLGEWKPLPCPLAGETETTALANPTLTPQAFSGPSPPSLSPSHGRRHRSFSPLPPLNSPAFSRLHYRQQNSRRKGSDFVGEFWKVLPDALRDVMQNGDEFARTSAMRLVGKFYQDNLLYMVVPNSFIPELLRNGYNL</sequence>
<dbReference type="STRING" id="22663.A0A2I0IKM6"/>
<dbReference type="InterPro" id="IPR008942">
    <property type="entry name" value="ENTH_VHS"/>
</dbReference>
<dbReference type="Gene3D" id="1.25.40.90">
    <property type="match status" value="1"/>
</dbReference>